<dbReference type="RefSeq" id="WP_164338933.1">
    <property type="nucleotide sequence ID" value="NZ_JAAGMD010000839.1"/>
</dbReference>
<feature type="compositionally biased region" description="Low complexity" evidence="1">
    <location>
        <begin position="112"/>
        <end position="121"/>
    </location>
</feature>
<evidence type="ECO:0000313" key="4">
    <source>
        <dbReference type="EMBL" id="NEA90313.1"/>
    </source>
</evidence>
<dbReference type="PROSITE" id="PS51257">
    <property type="entry name" value="PROKAR_LIPOPROTEIN"/>
    <property type="match status" value="1"/>
</dbReference>
<feature type="compositionally biased region" description="Low complexity" evidence="1">
    <location>
        <begin position="40"/>
        <end position="64"/>
    </location>
</feature>
<name>A0A6G3R3J1_9ACTN</name>
<evidence type="ECO:0000256" key="2">
    <source>
        <dbReference type="SAM" id="SignalP"/>
    </source>
</evidence>
<dbReference type="InterPro" id="IPR025711">
    <property type="entry name" value="PepSY"/>
</dbReference>
<protein>
    <submittedName>
        <fullName evidence="4">PepSY domain-containing protein</fullName>
    </submittedName>
</protein>
<evidence type="ECO:0000256" key="1">
    <source>
        <dbReference type="SAM" id="MobiDB-lite"/>
    </source>
</evidence>
<feature type="chain" id="PRO_5039062171" evidence="2">
    <location>
        <begin position="29"/>
        <end position="247"/>
    </location>
</feature>
<feature type="region of interest" description="Disordered" evidence="1">
    <location>
        <begin position="104"/>
        <end position="133"/>
    </location>
</feature>
<comment type="caution">
    <text evidence="4">The sequence shown here is derived from an EMBL/GenBank/DDBJ whole genome shotgun (WGS) entry which is preliminary data.</text>
</comment>
<feature type="region of interest" description="Disordered" evidence="1">
    <location>
        <begin position="35"/>
        <end position="71"/>
    </location>
</feature>
<dbReference type="EMBL" id="JAAGMD010000839">
    <property type="protein sequence ID" value="NEA90313.1"/>
    <property type="molecule type" value="Genomic_DNA"/>
</dbReference>
<accession>A0A6G3R3J1</accession>
<proteinExistence type="predicted"/>
<dbReference type="AlphaFoldDB" id="A0A6G3R3J1"/>
<dbReference type="Pfam" id="PF03413">
    <property type="entry name" value="PepSY"/>
    <property type="match status" value="1"/>
</dbReference>
<dbReference type="Gene3D" id="3.10.450.40">
    <property type="match status" value="2"/>
</dbReference>
<feature type="signal peptide" evidence="2">
    <location>
        <begin position="1"/>
        <end position="28"/>
    </location>
</feature>
<reference evidence="4" key="1">
    <citation type="submission" date="2020-01" db="EMBL/GenBank/DDBJ databases">
        <title>Insect and environment-associated Actinomycetes.</title>
        <authorList>
            <person name="Currrie C."/>
            <person name="Chevrette M."/>
            <person name="Carlson C."/>
            <person name="Stubbendieck R."/>
            <person name="Wendt-Pienkowski E."/>
        </authorList>
    </citation>
    <scope>NUCLEOTIDE SEQUENCE</scope>
    <source>
        <strain evidence="4">SID14436</strain>
    </source>
</reference>
<evidence type="ECO:0000259" key="3">
    <source>
        <dbReference type="Pfam" id="PF03413"/>
    </source>
</evidence>
<keyword evidence="2" id="KW-0732">Signal</keyword>
<feature type="domain" description="PepSY" evidence="3">
    <location>
        <begin position="185"/>
        <end position="241"/>
    </location>
</feature>
<gene>
    <name evidence="4" type="ORF">G3I53_30810</name>
</gene>
<organism evidence="4">
    <name type="scientific">Streptomyces sp. SID14436</name>
    <dbReference type="NCBI Taxonomy" id="2706070"/>
    <lineage>
        <taxon>Bacteria</taxon>
        <taxon>Bacillati</taxon>
        <taxon>Actinomycetota</taxon>
        <taxon>Actinomycetes</taxon>
        <taxon>Kitasatosporales</taxon>
        <taxon>Streptomycetaceae</taxon>
        <taxon>Streptomyces</taxon>
    </lineage>
</organism>
<sequence length="247" mass="25668">MSSLRRLPPVRSLAAVCALGASALLLTACGSSGTDRADVAAAAPTSPGATSATATSASPSASASLSEDQTERKDLINATKVTWQKAADAAIQEVPDSQLVGLELKPTPSDVTATPGTASPSTPNPAPSPGAPEWEAKVATEDGTVHRVEIDAVNGKVFRSQAEQDQSADDKQEIVNRLNDATQAPDQVVKAATDKVEGTVTGLELDHDDNDQVMWSVDVVNNDTWVLTSVEVDAASGEVLREQVERD</sequence>